<reference evidence="3" key="1">
    <citation type="submission" date="2014-03" db="EMBL/GenBank/DDBJ databases">
        <authorList>
            <person name="Aksoy S."/>
            <person name="Warren W."/>
            <person name="Wilson R.K."/>
        </authorList>
    </citation>
    <scope>NUCLEOTIDE SEQUENCE [LARGE SCALE GENOMIC DNA]</scope>
    <source>
        <strain evidence="3">IAEA</strain>
    </source>
</reference>
<reference evidence="2" key="2">
    <citation type="submission" date="2020-05" db="UniProtKB">
        <authorList>
            <consortium name="EnsemblMetazoa"/>
        </authorList>
    </citation>
    <scope>IDENTIFICATION</scope>
    <source>
        <strain evidence="2">IAEA</strain>
    </source>
</reference>
<keyword evidence="1" id="KW-1133">Transmembrane helix</keyword>
<dbReference type="EnsemblMetazoa" id="GBRI036570-RA">
    <property type="protein sequence ID" value="GBRI036570-PA"/>
    <property type="gene ID" value="GBRI036570"/>
</dbReference>
<protein>
    <submittedName>
        <fullName evidence="2">Uncharacterized protein</fullName>
    </submittedName>
</protein>
<evidence type="ECO:0000313" key="3">
    <source>
        <dbReference type="Proteomes" id="UP000091820"/>
    </source>
</evidence>
<keyword evidence="3" id="KW-1185">Reference proteome</keyword>
<proteinExistence type="predicted"/>
<organism evidence="2 3">
    <name type="scientific">Glossina brevipalpis</name>
    <dbReference type="NCBI Taxonomy" id="37001"/>
    <lineage>
        <taxon>Eukaryota</taxon>
        <taxon>Metazoa</taxon>
        <taxon>Ecdysozoa</taxon>
        <taxon>Arthropoda</taxon>
        <taxon>Hexapoda</taxon>
        <taxon>Insecta</taxon>
        <taxon>Pterygota</taxon>
        <taxon>Neoptera</taxon>
        <taxon>Endopterygota</taxon>
        <taxon>Diptera</taxon>
        <taxon>Brachycera</taxon>
        <taxon>Muscomorpha</taxon>
        <taxon>Hippoboscoidea</taxon>
        <taxon>Glossinidae</taxon>
        <taxon>Glossina</taxon>
    </lineage>
</organism>
<sequence length="219" mass="25755">MKKREKKMRKNKVELFTFLSSTFSSRLRKRTYGTHSCFYVETCLPLFELLSAKLRIKTAAVRIVLYNDLLNDLVKFYAFFTVTQVFLIATLQDLFTTTLQAFFENYSQELFTIIKFFKYSQKLENSLLPLTAHQFSELHSPFLPTKTGNEDQCLKDVNQGNLIISYVNPWRGNGVEDKEQLPQAKPKKKFQKNNFHVFVNHFSLFYSIIIKLIIMMVKT</sequence>
<name>A0A1A9WXU2_9MUSC</name>
<evidence type="ECO:0000256" key="1">
    <source>
        <dbReference type="SAM" id="Phobius"/>
    </source>
</evidence>
<dbReference type="VEuPathDB" id="VectorBase:GBRI036570"/>
<accession>A0A1A9WXU2</accession>
<feature type="transmembrane region" description="Helical" evidence="1">
    <location>
        <begin position="195"/>
        <end position="217"/>
    </location>
</feature>
<evidence type="ECO:0000313" key="2">
    <source>
        <dbReference type="EnsemblMetazoa" id="GBRI036570-PA"/>
    </source>
</evidence>
<dbReference type="AlphaFoldDB" id="A0A1A9WXU2"/>
<keyword evidence="1" id="KW-0472">Membrane</keyword>
<dbReference type="Proteomes" id="UP000091820">
    <property type="component" value="Unassembled WGS sequence"/>
</dbReference>
<keyword evidence="1" id="KW-0812">Transmembrane</keyword>